<evidence type="ECO:0000313" key="2">
    <source>
        <dbReference type="EMBL" id="SVC83660.1"/>
    </source>
</evidence>
<name>A0A382QFB7_9ZZZZ</name>
<feature type="region of interest" description="Disordered" evidence="1">
    <location>
        <begin position="1"/>
        <end position="27"/>
    </location>
</feature>
<protein>
    <submittedName>
        <fullName evidence="2">Uncharacterized protein</fullName>
    </submittedName>
</protein>
<sequence length="142" mass="15247">MNSRRGYGKLDDQPIVDGDKSFRGLKSYPDPTTVEEGFLASATSVRQDKKAVEIRKGMERKYWDKTNNAGVPTFAATRYANPNAASVEDTVAMALGDEAILYDPETDAAIVVPYQSGQSALIGAATLVESFGSLFLYRGGGA</sequence>
<organism evidence="2">
    <name type="scientific">marine metagenome</name>
    <dbReference type="NCBI Taxonomy" id="408172"/>
    <lineage>
        <taxon>unclassified sequences</taxon>
        <taxon>metagenomes</taxon>
        <taxon>ecological metagenomes</taxon>
    </lineage>
</organism>
<dbReference type="EMBL" id="UINC01113804">
    <property type="protein sequence ID" value="SVC83660.1"/>
    <property type="molecule type" value="Genomic_DNA"/>
</dbReference>
<dbReference type="AlphaFoldDB" id="A0A382QFB7"/>
<gene>
    <name evidence="2" type="ORF">METZ01_LOCUS336514</name>
</gene>
<accession>A0A382QFB7</accession>
<evidence type="ECO:0000256" key="1">
    <source>
        <dbReference type="SAM" id="MobiDB-lite"/>
    </source>
</evidence>
<feature type="compositionally biased region" description="Basic and acidic residues" evidence="1">
    <location>
        <begin position="8"/>
        <end position="22"/>
    </location>
</feature>
<feature type="non-terminal residue" evidence="2">
    <location>
        <position position="142"/>
    </location>
</feature>
<proteinExistence type="predicted"/>
<reference evidence="2" key="1">
    <citation type="submission" date="2018-05" db="EMBL/GenBank/DDBJ databases">
        <authorList>
            <person name="Lanie J.A."/>
            <person name="Ng W.-L."/>
            <person name="Kazmierczak K.M."/>
            <person name="Andrzejewski T.M."/>
            <person name="Davidsen T.M."/>
            <person name="Wayne K.J."/>
            <person name="Tettelin H."/>
            <person name="Glass J.I."/>
            <person name="Rusch D."/>
            <person name="Podicherti R."/>
            <person name="Tsui H.-C.T."/>
            <person name="Winkler M.E."/>
        </authorList>
    </citation>
    <scope>NUCLEOTIDE SEQUENCE</scope>
</reference>